<accession>A0ABV0KK52</accession>
<reference evidence="1 2" key="1">
    <citation type="submission" date="2022-04" db="EMBL/GenBank/DDBJ databases">
        <title>Positive selection, recombination, and allopatry shape intraspecific diversity of widespread and dominant cyanobacteria.</title>
        <authorList>
            <person name="Wei J."/>
            <person name="Shu W."/>
            <person name="Hu C."/>
        </authorList>
    </citation>
    <scope>NUCLEOTIDE SEQUENCE [LARGE SCALE GENOMIC DNA]</scope>
    <source>
        <strain evidence="1 2">AS-A4</strain>
    </source>
</reference>
<evidence type="ECO:0000313" key="1">
    <source>
        <dbReference type="EMBL" id="MEP1059632.1"/>
    </source>
</evidence>
<protein>
    <submittedName>
        <fullName evidence="1">Uncharacterized protein</fullName>
    </submittedName>
</protein>
<dbReference type="Proteomes" id="UP001476950">
    <property type="component" value="Unassembled WGS sequence"/>
</dbReference>
<comment type="caution">
    <text evidence="1">The sequence shown here is derived from an EMBL/GenBank/DDBJ whole genome shotgun (WGS) entry which is preliminary data.</text>
</comment>
<gene>
    <name evidence="1" type="ORF">NDI38_14400</name>
</gene>
<evidence type="ECO:0000313" key="2">
    <source>
        <dbReference type="Proteomes" id="UP001476950"/>
    </source>
</evidence>
<organism evidence="1 2">
    <name type="scientific">Stenomitos frigidus AS-A4</name>
    <dbReference type="NCBI Taxonomy" id="2933935"/>
    <lineage>
        <taxon>Bacteria</taxon>
        <taxon>Bacillati</taxon>
        <taxon>Cyanobacteriota</taxon>
        <taxon>Cyanophyceae</taxon>
        <taxon>Leptolyngbyales</taxon>
        <taxon>Leptolyngbyaceae</taxon>
        <taxon>Stenomitos</taxon>
    </lineage>
</organism>
<keyword evidence="2" id="KW-1185">Reference proteome</keyword>
<sequence>MGRKNRAGKNNRAVLTLIVACSTAGVILGGTASWAESNSCLQESAPSAQCLTKSPMTRTIEGMSVGLVAGLGAALGAVWQAKQTT</sequence>
<dbReference type="RefSeq" id="WP_190452054.1">
    <property type="nucleotide sequence ID" value="NZ_JAMPLM010000012.1"/>
</dbReference>
<proteinExistence type="predicted"/>
<dbReference type="EMBL" id="JAMPLM010000012">
    <property type="protein sequence ID" value="MEP1059632.1"/>
    <property type="molecule type" value="Genomic_DNA"/>
</dbReference>
<name>A0ABV0KK52_9CYAN</name>